<feature type="binding site" evidence="9">
    <location>
        <position position="142"/>
    </location>
    <ligand>
        <name>Na(+)</name>
        <dbReference type="ChEBI" id="CHEBI:29101"/>
        <label>1</label>
    </ligand>
</feature>
<evidence type="ECO:0000256" key="9">
    <source>
        <dbReference type="PIRSR" id="PIRSR600175-1"/>
    </source>
</evidence>
<evidence type="ECO:0000256" key="6">
    <source>
        <dbReference type="ARBA" id="ARBA00022989"/>
    </source>
</evidence>
<evidence type="ECO:0000256" key="8">
    <source>
        <dbReference type="ARBA" id="ARBA00023180"/>
    </source>
</evidence>
<keyword evidence="8" id="KW-0325">Glycoprotein</keyword>
<dbReference type="EMBL" id="UPTC01000003">
    <property type="protein sequence ID" value="VBB25241.1"/>
    <property type="molecule type" value="Genomic_DNA"/>
</dbReference>
<keyword evidence="13" id="KW-1185">Reference proteome</keyword>
<dbReference type="GO" id="GO:0005886">
    <property type="term" value="C:plasma membrane"/>
    <property type="evidence" value="ECO:0007669"/>
    <property type="project" value="TreeGrafter"/>
</dbReference>
<feature type="transmembrane region" description="Helical" evidence="11">
    <location>
        <begin position="328"/>
        <end position="348"/>
    </location>
</feature>
<dbReference type="AlphaFoldDB" id="A0A498S663"/>
<dbReference type="InterPro" id="IPR037272">
    <property type="entry name" value="SNS_sf"/>
</dbReference>
<keyword evidence="6 11" id="KW-1133">Transmembrane helix</keyword>
<feature type="transmembrane region" description="Helical" evidence="11">
    <location>
        <begin position="192"/>
        <end position="215"/>
    </location>
</feature>
<reference evidence="12 13" key="1">
    <citation type="submission" date="2018-08" db="EMBL/GenBank/DDBJ databases">
        <authorList>
            <person name="Laetsch R D."/>
            <person name="Stevens L."/>
            <person name="Kumar S."/>
            <person name="Blaxter L. M."/>
        </authorList>
    </citation>
    <scope>NUCLEOTIDE SEQUENCE [LARGE SCALE GENOMIC DNA]</scope>
</reference>
<feature type="compositionally biased region" description="Basic and acidic residues" evidence="10">
    <location>
        <begin position="1"/>
        <end position="31"/>
    </location>
</feature>
<dbReference type="STRING" id="6277.A0A498S663"/>
<accession>A0A498S663</accession>
<keyword evidence="9" id="KW-0479">Metal-binding</keyword>
<keyword evidence="4 11" id="KW-0812">Transmembrane</keyword>
<feature type="compositionally biased region" description="Basic residues" evidence="10">
    <location>
        <begin position="32"/>
        <end position="46"/>
    </location>
</feature>
<feature type="binding site" evidence="9">
    <location>
        <position position="146"/>
    </location>
    <ligand>
        <name>Na(+)</name>
        <dbReference type="ChEBI" id="CHEBI:29101"/>
        <label>1</label>
    </ligand>
</feature>
<evidence type="ECO:0000256" key="7">
    <source>
        <dbReference type="ARBA" id="ARBA00023136"/>
    </source>
</evidence>
<keyword evidence="5" id="KW-0769">Symport</keyword>
<proteinExistence type="inferred from homology"/>
<evidence type="ECO:0000256" key="3">
    <source>
        <dbReference type="ARBA" id="ARBA00022448"/>
    </source>
</evidence>
<feature type="transmembrane region" description="Helical" evidence="11">
    <location>
        <begin position="127"/>
        <end position="148"/>
    </location>
</feature>
<comment type="similarity">
    <text evidence="2">Belongs to the sodium:neurotransmitter symporter (SNF) (TC 2.A.22) family.</text>
</comment>
<dbReference type="InterPro" id="IPR000175">
    <property type="entry name" value="Na/ntran_symport"/>
</dbReference>
<dbReference type="PANTHER" id="PTHR11616">
    <property type="entry name" value="SODIUM/CHLORIDE DEPENDENT TRANSPORTER"/>
    <property type="match status" value="1"/>
</dbReference>
<dbReference type="GO" id="GO:0046872">
    <property type="term" value="F:metal ion binding"/>
    <property type="evidence" value="ECO:0007669"/>
    <property type="project" value="UniProtKB-KW"/>
</dbReference>
<feature type="transmembrane region" description="Helical" evidence="11">
    <location>
        <begin position="418"/>
        <end position="442"/>
    </location>
</feature>
<keyword evidence="9" id="KW-0915">Sodium</keyword>
<feature type="region of interest" description="Disordered" evidence="10">
    <location>
        <begin position="1"/>
        <end position="46"/>
    </location>
</feature>
<keyword evidence="7 11" id="KW-0472">Membrane</keyword>
<organism evidence="12 13">
    <name type="scientific">Acanthocheilonema viteae</name>
    <name type="common">Filarial nematode worm</name>
    <name type="synonym">Dipetalonema viteae</name>
    <dbReference type="NCBI Taxonomy" id="6277"/>
    <lineage>
        <taxon>Eukaryota</taxon>
        <taxon>Metazoa</taxon>
        <taxon>Ecdysozoa</taxon>
        <taxon>Nematoda</taxon>
        <taxon>Chromadorea</taxon>
        <taxon>Rhabditida</taxon>
        <taxon>Spirurina</taxon>
        <taxon>Spiruromorpha</taxon>
        <taxon>Filarioidea</taxon>
        <taxon>Onchocercidae</taxon>
        <taxon>Acanthocheilonema</taxon>
    </lineage>
</organism>
<evidence type="ECO:0000256" key="10">
    <source>
        <dbReference type="SAM" id="MobiDB-lite"/>
    </source>
</evidence>
<feature type="transmembrane region" description="Helical" evidence="11">
    <location>
        <begin position="160"/>
        <end position="180"/>
    </location>
</feature>
<gene>
    <name evidence="12" type="ORF">NAV_LOCUS71</name>
</gene>
<evidence type="ECO:0000256" key="2">
    <source>
        <dbReference type="ARBA" id="ARBA00006459"/>
    </source>
</evidence>
<dbReference type="OrthoDB" id="5872181at2759"/>
<evidence type="ECO:0000256" key="1">
    <source>
        <dbReference type="ARBA" id="ARBA00004141"/>
    </source>
</evidence>
<dbReference type="PRINTS" id="PR00176">
    <property type="entry name" value="NANEUSMPORT"/>
</dbReference>
<comment type="subcellular location">
    <subcellularLocation>
        <location evidence="1">Membrane</location>
        <topology evidence="1">Multi-pass membrane protein</topology>
    </subcellularLocation>
</comment>
<dbReference type="PANTHER" id="PTHR11616:SF321">
    <property type="entry name" value="SODIUM-DEPENDENT NUTRIENT AMINO ACID TRANSPORTER 1-RELATED"/>
    <property type="match status" value="1"/>
</dbReference>
<dbReference type="Proteomes" id="UP000276991">
    <property type="component" value="Unassembled WGS sequence"/>
</dbReference>
<dbReference type="SUPFAM" id="SSF161070">
    <property type="entry name" value="SNF-like"/>
    <property type="match status" value="2"/>
</dbReference>
<dbReference type="PROSITE" id="PS50267">
    <property type="entry name" value="NA_NEUROTRAN_SYMP_3"/>
    <property type="match status" value="1"/>
</dbReference>
<evidence type="ECO:0000313" key="13">
    <source>
        <dbReference type="Proteomes" id="UP000276991"/>
    </source>
</evidence>
<sequence length="568" mass="64732">MPAEKLSKELAEQSAKKSSKKLTEESIEKSSKKSVKKSAKKSKKSAKKLSKKLVEEEDGVALEKQILASRKGITFFAKTEEDKIKPERFENITKAMFEEAEVEQFVGIDDYTVQRIRQQFTQTTFRFANYIDHIFITLSLIVTVGNMLRFPIVCSESGGILFFIPYVLCLIFITTPIIYLENAIGQYSSLPSIELFQHLCPAFGGIGVAMLSAAICKTLLLSYSIMGIFYMFKSIIVAFSSTSQTTWLECVYETSCYDPYVNCNKAVGNYQYYSNCYNLFNNQTKLNSNYTWEQIVTALTSTSEALREFPPNIYWMEKINKAGTINEFFFASATIEHAIIAVIAIFGIRFYAKIARFVLIFPQFCMLVCIIYAIAKAGYRNTFASIAEGFSPDLQKLLDFKVWVIAALQTIGDIKVRYFYFSLLLPILAFLELLTSIHIYYLKRLIVNLHTMLGGPPNNFWRYLGYPVNWYWTACWYIITPAFCIISVALALFTIISGRLHSDIITLTLITLLPLSVIIIPMLIHVLKAYRTGKTIKSLFVADHRWAPELGINRQQALYEERAARAII</sequence>
<feature type="transmembrane region" description="Helical" evidence="11">
    <location>
        <begin position="470"/>
        <end position="493"/>
    </location>
</feature>
<evidence type="ECO:0000256" key="11">
    <source>
        <dbReference type="SAM" id="Phobius"/>
    </source>
</evidence>
<name>A0A498S663_ACAVI</name>
<evidence type="ECO:0000256" key="5">
    <source>
        <dbReference type="ARBA" id="ARBA00022847"/>
    </source>
</evidence>
<keyword evidence="3" id="KW-0813">Transport</keyword>
<dbReference type="GO" id="GO:0005283">
    <property type="term" value="F:amino acid:sodium symporter activity"/>
    <property type="evidence" value="ECO:0007669"/>
    <property type="project" value="TreeGrafter"/>
</dbReference>
<feature type="transmembrane region" description="Helical" evidence="11">
    <location>
        <begin position="221"/>
        <end position="239"/>
    </location>
</feature>
<protein>
    <submittedName>
        <fullName evidence="12">Uncharacterized protein</fullName>
    </submittedName>
</protein>
<dbReference type="GO" id="GO:0089718">
    <property type="term" value="P:amino acid import across plasma membrane"/>
    <property type="evidence" value="ECO:0007669"/>
    <property type="project" value="TreeGrafter"/>
</dbReference>
<feature type="transmembrane region" description="Helical" evidence="11">
    <location>
        <begin position="505"/>
        <end position="527"/>
    </location>
</feature>
<evidence type="ECO:0000256" key="4">
    <source>
        <dbReference type="ARBA" id="ARBA00022692"/>
    </source>
</evidence>
<dbReference type="Pfam" id="PF00209">
    <property type="entry name" value="SNF"/>
    <property type="match status" value="1"/>
</dbReference>
<feature type="transmembrane region" description="Helical" evidence="11">
    <location>
        <begin position="354"/>
        <end position="375"/>
    </location>
</feature>
<evidence type="ECO:0000313" key="12">
    <source>
        <dbReference type="EMBL" id="VBB25241.1"/>
    </source>
</evidence>